<dbReference type="Gene3D" id="2.40.10.480">
    <property type="match status" value="1"/>
</dbReference>
<proteinExistence type="predicted"/>
<protein>
    <submittedName>
        <fullName evidence="5">Regulatory protein BlaR1</fullName>
    </submittedName>
</protein>
<evidence type="ECO:0000259" key="4">
    <source>
        <dbReference type="Pfam" id="PF13360"/>
    </source>
</evidence>
<dbReference type="Pfam" id="PF13360">
    <property type="entry name" value="PQQ_2"/>
    <property type="match status" value="1"/>
</dbReference>
<dbReference type="SUPFAM" id="SSF49464">
    <property type="entry name" value="Carboxypeptidase regulatory domain-like"/>
    <property type="match status" value="2"/>
</dbReference>
<evidence type="ECO:0000256" key="1">
    <source>
        <dbReference type="SAM" id="MobiDB-lite"/>
    </source>
</evidence>
<evidence type="ECO:0000256" key="2">
    <source>
        <dbReference type="SAM" id="Phobius"/>
    </source>
</evidence>
<organism evidence="5 6">
    <name type="scientific">Stieleria maiorica</name>
    <dbReference type="NCBI Taxonomy" id="2795974"/>
    <lineage>
        <taxon>Bacteria</taxon>
        <taxon>Pseudomonadati</taxon>
        <taxon>Planctomycetota</taxon>
        <taxon>Planctomycetia</taxon>
        <taxon>Pirellulales</taxon>
        <taxon>Pirellulaceae</taxon>
        <taxon>Stieleria</taxon>
    </lineage>
</organism>
<dbReference type="Proteomes" id="UP000321353">
    <property type="component" value="Chromosome"/>
</dbReference>
<feature type="region of interest" description="Disordered" evidence="1">
    <location>
        <begin position="99"/>
        <end position="127"/>
    </location>
</feature>
<dbReference type="InterPro" id="IPR018391">
    <property type="entry name" value="PQQ_b-propeller_rpt"/>
</dbReference>
<dbReference type="Pfam" id="PF05569">
    <property type="entry name" value="Peptidase_M56"/>
    <property type="match status" value="1"/>
</dbReference>
<feature type="transmembrane region" description="Helical" evidence="2">
    <location>
        <begin position="12"/>
        <end position="36"/>
    </location>
</feature>
<dbReference type="InterPro" id="IPR002372">
    <property type="entry name" value="PQQ_rpt_dom"/>
</dbReference>
<dbReference type="InterPro" id="IPR015943">
    <property type="entry name" value="WD40/YVTN_repeat-like_dom_sf"/>
</dbReference>
<feature type="domain" description="Peptidase M56" evidence="3">
    <location>
        <begin position="132"/>
        <end position="338"/>
    </location>
</feature>
<dbReference type="SUPFAM" id="SSF49452">
    <property type="entry name" value="Starch-binding domain-like"/>
    <property type="match status" value="1"/>
</dbReference>
<dbReference type="GO" id="GO:0030246">
    <property type="term" value="F:carbohydrate binding"/>
    <property type="evidence" value="ECO:0007669"/>
    <property type="project" value="InterPro"/>
</dbReference>
<dbReference type="CDD" id="cd07341">
    <property type="entry name" value="M56_BlaR1_MecR1_like"/>
    <property type="match status" value="1"/>
</dbReference>
<dbReference type="InterPro" id="IPR013784">
    <property type="entry name" value="Carb-bd-like_fold"/>
</dbReference>
<dbReference type="PANTHER" id="PTHR34978:SF3">
    <property type="entry name" value="SLR0241 PROTEIN"/>
    <property type="match status" value="1"/>
</dbReference>
<keyword evidence="6" id="KW-1185">Reference proteome</keyword>
<dbReference type="InterPro" id="IPR008756">
    <property type="entry name" value="Peptidase_M56"/>
</dbReference>
<keyword evidence="2" id="KW-0812">Transmembrane</keyword>
<dbReference type="InterPro" id="IPR052173">
    <property type="entry name" value="Beta-lactam_resp_regulator"/>
</dbReference>
<name>A0A5B9MK87_9BACT</name>
<dbReference type="InterPro" id="IPR011047">
    <property type="entry name" value="Quinoprotein_ADH-like_sf"/>
</dbReference>
<dbReference type="InterPro" id="IPR008969">
    <property type="entry name" value="CarboxyPept-like_regulatory"/>
</dbReference>
<dbReference type="SMART" id="SM00564">
    <property type="entry name" value="PQQ"/>
    <property type="match status" value="4"/>
</dbReference>
<evidence type="ECO:0000313" key="6">
    <source>
        <dbReference type="Proteomes" id="UP000321353"/>
    </source>
</evidence>
<sequence>MFFDHDLQLRLGLALVHFLWIACIPAALFTLGLRLIDVNSVEARYRCSVMMLGCTLPLFAVAFWLVDTRQAPPNAAATALVKSGGNLPESSGVSMINVPADTGTDPSSEAPAPRVATGMPDAAPAPAAATTGDTERFAADAWATYVSIAYLAGVVGFMLRLTRGYWLCRRMRRRASAVTDPAVVRVIDRIAAKMRLPKPPVVMWCRQTVVPTVVGILRPAVLLPVALTNGVSIDQIEHVLRHEFTHLRRYDALVNFLQGVVETLLFYHPLVWWLSRQVRLYRELSCDAAVVRDGIDPNQYAETLIDVATLSRASLAHGRPPALAAVSSISSRSQLRIRLERLLGRTNATPVRSQRLADGASLLAVLLLAGALFGSTLNAILAAPQTPDATTPKLGDELSRVMPRDIEPTELAGIVVDAEGNPLPGVTVDAWSWHPGDETTTDEDGVFRFRPESDNGRSKVEVRWMKPGYSPHYVAQQPVGVSDLIVTLDKTTFIEGSVTAAGGSPAAGVTVRGVQKDIKGDGVLIGEVPTETTTDESGKYRLYVHPDRYEITIASPLGVARTEALDVQHGQALKKSIQLAPGVRFEAIVKDAVSGEPFTGLVLWNFPLKQFQGTSDDDGRLVIEGLLPGEFNFSVGAGDPIEYRGMKFHRNGPLGRWWSPQAKHPWQQLQLKPEQFQRNFDDLTFDLSPGMQPVEIFIEAGVKFSGHVYDPDGNPRAGATVAPAKTGSGNSLTGDTRFSATTEADGSYTVVMPAGNAFQYNLMAFDGEYSKWRKWGAVARDPLTTRPGQTIADYDFTLTRGATVRGKVTSIDDEAPPRQVRAHPADLRGNRYYDPTVEVRPDGTFELGGLRPGKHSIQVSPFWLAAADAENGSSVVVDVAEGEVREGVELQAVTPEGPKLYPVIKSKQPVDIPATSNVIAPAAGGVIFMAADKVFSTPCFDQESMYFGACDGNFYCLDKTTGQLKWKIEDLQRVDSSPVVAAGKVFFTSFARGQSWLHAVDTNSGKLIWEKRIEGCGNSHPQIQGDNVCVAGVKQLFSLDQNSGRRVAASPIDGDGVAQYVAVAVHGDKTLVLVTTDYEADDYTGVGVLVCFDSGSETPAWKLPLGGCSFGNLHCSGQRCYFGTRDGHLNAVDLATGMPVWKYDCADVFVAADRVWPHHVIDNGDSVVVACSQRSLNDPGAMICVDKATGVKRWSIVNSLGFSYSSDTTENSVVTVCLDHRLMRLDRANGRVQFIGTLPESSARWQGESYKLVTNDGFAFVVGAEKQVWRFDLDKLK</sequence>
<feature type="transmembrane region" description="Helical" evidence="2">
    <location>
        <begin position="362"/>
        <end position="383"/>
    </location>
</feature>
<dbReference type="Gene3D" id="3.30.2010.10">
    <property type="entry name" value="Metalloproteases ('zincins'), catalytic domain"/>
    <property type="match status" value="1"/>
</dbReference>
<dbReference type="Gene3D" id="2.60.40.1120">
    <property type="entry name" value="Carboxypeptidase-like, regulatory domain"/>
    <property type="match status" value="2"/>
</dbReference>
<evidence type="ECO:0000313" key="5">
    <source>
        <dbReference type="EMBL" id="QEG00411.1"/>
    </source>
</evidence>
<evidence type="ECO:0000259" key="3">
    <source>
        <dbReference type="Pfam" id="PF05569"/>
    </source>
</evidence>
<dbReference type="Gene3D" id="2.130.10.10">
    <property type="entry name" value="YVTN repeat-like/Quinoprotein amine dehydrogenase"/>
    <property type="match status" value="1"/>
</dbReference>
<feature type="domain" description="Pyrrolo-quinoline quinone repeat" evidence="4">
    <location>
        <begin position="952"/>
        <end position="1046"/>
    </location>
</feature>
<keyword evidence="2" id="KW-0472">Membrane</keyword>
<feature type="compositionally biased region" description="Low complexity" evidence="1">
    <location>
        <begin position="116"/>
        <end position="127"/>
    </location>
</feature>
<feature type="transmembrane region" description="Helical" evidence="2">
    <location>
        <begin position="48"/>
        <end position="66"/>
    </location>
</feature>
<reference evidence="5 6" key="1">
    <citation type="submission" date="2019-02" db="EMBL/GenBank/DDBJ databases">
        <title>Planctomycetal bacteria perform biofilm scaping via a novel small molecule.</title>
        <authorList>
            <person name="Jeske O."/>
            <person name="Boedeker C."/>
            <person name="Wiegand S."/>
            <person name="Breitling P."/>
            <person name="Kallscheuer N."/>
            <person name="Jogler M."/>
            <person name="Rohde M."/>
            <person name="Petersen J."/>
            <person name="Medema M.H."/>
            <person name="Surup F."/>
            <person name="Jogler C."/>
        </authorList>
    </citation>
    <scope>NUCLEOTIDE SEQUENCE [LARGE SCALE GENOMIC DNA]</scope>
    <source>
        <strain evidence="5 6">Mal15</strain>
    </source>
</reference>
<accession>A0A5B9MK87</accession>
<dbReference type="KEGG" id="smam:Mal15_44810"/>
<gene>
    <name evidence="5" type="primary">blaR1_4</name>
    <name evidence="5" type="ORF">Mal15_44810</name>
</gene>
<keyword evidence="2" id="KW-1133">Transmembrane helix</keyword>
<dbReference type="SUPFAM" id="SSF50998">
    <property type="entry name" value="Quinoprotein alcohol dehydrogenase-like"/>
    <property type="match status" value="1"/>
</dbReference>
<dbReference type="AlphaFoldDB" id="A0A5B9MK87"/>
<dbReference type="EMBL" id="CP036264">
    <property type="protein sequence ID" value="QEG00411.1"/>
    <property type="molecule type" value="Genomic_DNA"/>
</dbReference>
<feature type="transmembrane region" description="Helical" evidence="2">
    <location>
        <begin position="142"/>
        <end position="162"/>
    </location>
</feature>
<dbReference type="PANTHER" id="PTHR34978">
    <property type="entry name" value="POSSIBLE SENSOR-TRANSDUCER PROTEIN BLAR"/>
    <property type="match status" value="1"/>
</dbReference>